<dbReference type="EMBL" id="WSEL01000003">
    <property type="protein sequence ID" value="MVQ29253.1"/>
    <property type="molecule type" value="Genomic_DNA"/>
</dbReference>
<evidence type="ECO:0000259" key="5">
    <source>
        <dbReference type="PROSITE" id="PS51077"/>
    </source>
</evidence>
<name>A0A6N8ITM1_9BURK</name>
<dbReference type="SUPFAM" id="SSF46785">
    <property type="entry name" value="Winged helix' DNA-binding domain"/>
    <property type="match status" value="1"/>
</dbReference>
<evidence type="ECO:0000256" key="3">
    <source>
        <dbReference type="ARBA" id="ARBA00023163"/>
    </source>
</evidence>
<dbReference type="SUPFAM" id="SSF63829">
    <property type="entry name" value="Calcium-dependent phosphotriesterase"/>
    <property type="match status" value="1"/>
</dbReference>
<comment type="caution">
    <text evidence="7">The sequence shown here is derived from an EMBL/GenBank/DDBJ whole genome shotgun (WGS) entry which is preliminary data.</text>
</comment>
<dbReference type="InterPro" id="IPR036390">
    <property type="entry name" value="WH_DNA-bd_sf"/>
</dbReference>
<accession>A0A6N8ITM1</accession>
<dbReference type="InterPro" id="IPR029016">
    <property type="entry name" value="GAF-like_dom_sf"/>
</dbReference>
<evidence type="ECO:0000259" key="6">
    <source>
        <dbReference type="PROSITE" id="PS51078"/>
    </source>
</evidence>
<feature type="compositionally biased region" description="Polar residues" evidence="4">
    <location>
        <begin position="40"/>
        <end position="50"/>
    </location>
</feature>
<dbReference type="Gene3D" id="3.30.450.40">
    <property type="match status" value="1"/>
</dbReference>
<dbReference type="PANTHER" id="PTHR30136">
    <property type="entry name" value="HELIX-TURN-HELIX TRANSCRIPTIONAL REGULATOR, ICLR FAMILY"/>
    <property type="match status" value="1"/>
</dbReference>
<feature type="region of interest" description="Disordered" evidence="4">
    <location>
        <begin position="30"/>
        <end position="52"/>
    </location>
</feature>
<dbReference type="SUPFAM" id="SSF55781">
    <property type="entry name" value="GAF domain-like"/>
    <property type="match status" value="1"/>
</dbReference>
<evidence type="ECO:0000313" key="7">
    <source>
        <dbReference type="EMBL" id="MVQ29253.1"/>
    </source>
</evidence>
<dbReference type="InterPro" id="IPR014757">
    <property type="entry name" value="Tscrpt_reg_IclR_C"/>
</dbReference>
<dbReference type="PANTHER" id="PTHR30136:SF24">
    <property type="entry name" value="HTH-TYPE TRANSCRIPTIONAL REPRESSOR ALLR"/>
    <property type="match status" value="1"/>
</dbReference>
<dbReference type="GO" id="GO:0045892">
    <property type="term" value="P:negative regulation of DNA-templated transcription"/>
    <property type="evidence" value="ECO:0007669"/>
    <property type="project" value="TreeGrafter"/>
</dbReference>
<keyword evidence="8" id="KW-1185">Reference proteome</keyword>
<sequence length="566" mass="58404">MVDALPGVSAGGDRLWCAVGAALPPRGRPALSGLPDAGTNPVTRNANSTGEGTGALEKALDVLDAVGSAPGGLSQGEITERLALPRTTTYRLLATLVARGLLRRDPLRKVYCLGLRCLELARQAHASPDLVAAAAGELRGLRDLTGETVDVATLDGLDVVSLGHCDSAHGDHSAALGPRKPLYCTSQGKAILAALPAEARDALVRDLALKPLTPHTLTHRHRLQAELRITAARGWSIDEEESVAGVRCVGAAVVDAQGAVRGALSVAGPAWRLTRERAELLGPEVAQSARRTGARLRAGAPVVGDPAVQAMEGPWAFHGAFPRWCPDSRRLYWCDTLAPALRVFDGGHDHELARVEAPITGLVVHGDELLLAHEAGVLRVTPDGESAPLTTWPPGRLLAVCGGNGGGLWAAFAAGANGCVVGQVQPGGAFSAQWHLDEPVQALACHPGADELVATVPASGSLLRLLPGSARVRRQAVLPAGSGRVSGLAVDAEGGAWTALREGWSVVRLAPDGELDRIVGLPVPHPTDVAVVGAGLFVTTARQPVALDVLATAPSSGRLLAVSLQG</sequence>
<dbReference type="GO" id="GO:0003677">
    <property type="term" value="F:DNA binding"/>
    <property type="evidence" value="ECO:0007669"/>
    <property type="project" value="UniProtKB-KW"/>
</dbReference>
<dbReference type="InterPro" id="IPR005471">
    <property type="entry name" value="Tscrpt_reg_IclR_N"/>
</dbReference>
<evidence type="ECO:0000256" key="4">
    <source>
        <dbReference type="SAM" id="MobiDB-lite"/>
    </source>
</evidence>
<evidence type="ECO:0000313" key="8">
    <source>
        <dbReference type="Proteomes" id="UP000469385"/>
    </source>
</evidence>
<keyword evidence="3" id="KW-0804">Transcription</keyword>
<dbReference type="Pfam" id="PF08450">
    <property type="entry name" value="SGL"/>
    <property type="match status" value="1"/>
</dbReference>
<dbReference type="InterPro" id="IPR036388">
    <property type="entry name" value="WH-like_DNA-bd_sf"/>
</dbReference>
<dbReference type="Proteomes" id="UP000469385">
    <property type="component" value="Unassembled WGS sequence"/>
</dbReference>
<dbReference type="PROSITE" id="PS51078">
    <property type="entry name" value="ICLR_ED"/>
    <property type="match status" value="1"/>
</dbReference>
<dbReference type="Gene3D" id="1.10.10.10">
    <property type="entry name" value="Winged helix-like DNA-binding domain superfamily/Winged helix DNA-binding domain"/>
    <property type="match status" value="1"/>
</dbReference>
<dbReference type="GO" id="GO:0003700">
    <property type="term" value="F:DNA-binding transcription factor activity"/>
    <property type="evidence" value="ECO:0007669"/>
    <property type="project" value="TreeGrafter"/>
</dbReference>
<dbReference type="Pfam" id="PF09339">
    <property type="entry name" value="HTH_IclR"/>
    <property type="match status" value="1"/>
</dbReference>
<keyword evidence="2" id="KW-0238">DNA-binding</keyword>
<keyword evidence="1" id="KW-0805">Transcription regulation</keyword>
<dbReference type="InterPro" id="IPR050707">
    <property type="entry name" value="HTH_MetabolicPath_Reg"/>
</dbReference>
<dbReference type="Pfam" id="PF01614">
    <property type="entry name" value="IclR_C"/>
    <property type="match status" value="1"/>
</dbReference>
<dbReference type="AlphaFoldDB" id="A0A6N8ITM1"/>
<dbReference type="InterPro" id="IPR011042">
    <property type="entry name" value="6-blade_b-propeller_TolB-like"/>
</dbReference>
<evidence type="ECO:0000256" key="1">
    <source>
        <dbReference type="ARBA" id="ARBA00023015"/>
    </source>
</evidence>
<organism evidence="7 8">
    <name type="scientific">Ramlibacter pinisoli</name>
    <dbReference type="NCBI Taxonomy" id="2682844"/>
    <lineage>
        <taxon>Bacteria</taxon>
        <taxon>Pseudomonadati</taxon>
        <taxon>Pseudomonadota</taxon>
        <taxon>Betaproteobacteria</taxon>
        <taxon>Burkholderiales</taxon>
        <taxon>Comamonadaceae</taxon>
        <taxon>Ramlibacter</taxon>
    </lineage>
</organism>
<feature type="domain" description="HTH iclR-type" evidence="5">
    <location>
        <begin position="53"/>
        <end position="115"/>
    </location>
</feature>
<evidence type="ECO:0000256" key="2">
    <source>
        <dbReference type="ARBA" id="ARBA00023125"/>
    </source>
</evidence>
<reference evidence="7 8" key="1">
    <citation type="submission" date="2019-12" db="EMBL/GenBank/DDBJ databases">
        <authorList>
            <person name="Huq M.A."/>
        </authorList>
    </citation>
    <scope>NUCLEOTIDE SEQUENCE [LARGE SCALE GENOMIC DNA]</scope>
    <source>
        <strain evidence="7 8">MAH-25</strain>
    </source>
</reference>
<proteinExistence type="predicted"/>
<feature type="domain" description="IclR-ED" evidence="6">
    <location>
        <begin position="116"/>
        <end position="298"/>
    </location>
</feature>
<gene>
    <name evidence="7" type="ORF">GON04_07335</name>
</gene>
<dbReference type="InterPro" id="IPR013658">
    <property type="entry name" value="SGL"/>
</dbReference>
<dbReference type="Gene3D" id="2.120.10.30">
    <property type="entry name" value="TolB, C-terminal domain"/>
    <property type="match status" value="1"/>
</dbReference>
<protein>
    <submittedName>
        <fullName evidence="7">Helix-turn-helix domain-containing protein</fullName>
    </submittedName>
</protein>
<dbReference type="PROSITE" id="PS51077">
    <property type="entry name" value="HTH_ICLR"/>
    <property type="match status" value="1"/>
</dbReference>
<dbReference type="SMART" id="SM00346">
    <property type="entry name" value="HTH_ICLR"/>
    <property type="match status" value="1"/>
</dbReference>